<dbReference type="Proteomes" id="UP001054902">
    <property type="component" value="Unassembled WGS sequence"/>
</dbReference>
<dbReference type="EMBL" id="BLLK01000029">
    <property type="protein sequence ID" value="GFH48632.1"/>
    <property type="molecule type" value="Genomic_DNA"/>
</dbReference>
<accession>A0AAD3H2X4</accession>
<dbReference type="InterPro" id="IPR011989">
    <property type="entry name" value="ARM-like"/>
</dbReference>
<feature type="domain" description="RNA polymerase II assembly factor Rtp1 C-terminal" evidence="2">
    <location>
        <begin position="918"/>
        <end position="1058"/>
    </location>
</feature>
<gene>
    <name evidence="3" type="ORF">CTEN210_05108</name>
</gene>
<dbReference type="SUPFAM" id="SSF48371">
    <property type="entry name" value="ARM repeat"/>
    <property type="match status" value="1"/>
</dbReference>
<proteinExistence type="inferred from homology"/>
<organism evidence="3 4">
    <name type="scientific">Chaetoceros tenuissimus</name>
    <dbReference type="NCBI Taxonomy" id="426638"/>
    <lineage>
        <taxon>Eukaryota</taxon>
        <taxon>Sar</taxon>
        <taxon>Stramenopiles</taxon>
        <taxon>Ochrophyta</taxon>
        <taxon>Bacillariophyta</taxon>
        <taxon>Coscinodiscophyceae</taxon>
        <taxon>Chaetocerotophycidae</taxon>
        <taxon>Chaetocerotales</taxon>
        <taxon>Chaetocerotaceae</taxon>
        <taxon>Chaetoceros</taxon>
    </lineage>
</organism>
<dbReference type="Pfam" id="PF10363">
    <property type="entry name" value="RTP1_C1"/>
    <property type="match status" value="1"/>
</dbReference>
<dbReference type="InterPro" id="IPR019451">
    <property type="entry name" value="Rtp1_C1"/>
</dbReference>
<dbReference type="PANTHER" id="PTHR20959">
    <property type="entry name" value="TRANSPORT AND GOLGI ORGANIZATION PROTEIN 6 FAMILY MEMBER"/>
    <property type="match status" value="1"/>
</dbReference>
<dbReference type="GO" id="GO:0009306">
    <property type="term" value="P:protein secretion"/>
    <property type="evidence" value="ECO:0007669"/>
    <property type="project" value="TreeGrafter"/>
</dbReference>
<reference evidence="3 4" key="1">
    <citation type="journal article" date="2021" name="Sci. Rep.">
        <title>The genome of the diatom Chaetoceros tenuissimus carries an ancient integrated fragment of an extant virus.</title>
        <authorList>
            <person name="Hongo Y."/>
            <person name="Kimura K."/>
            <person name="Takaki Y."/>
            <person name="Yoshida Y."/>
            <person name="Baba S."/>
            <person name="Kobayashi G."/>
            <person name="Nagasaki K."/>
            <person name="Hano T."/>
            <person name="Tomaru Y."/>
        </authorList>
    </citation>
    <scope>NUCLEOTIDE SEQUENCE [LARGE SCALE GENOMIC DNA]</scope>
    <source>
        <strain evidence="3 4">NIES-3715</strain>
    </source>
</reference>
<name>A0AAD3H2X4_9STRA</name>
<dbReference type="PANTHER" id="PTHR20959:SF1">
    <property type="entry name" value="TRANSPORT AND GOLGI ORGANIZATION PROTEIN 6 HOMOLOG"/>
    <property type="match status" value="1"/>
</dbReference>
<dbReference type="InterPro" id="IPR039600">
    <property type="entry name" value="TANGO6/Rtp1"/>
</dbReference>
<dbReference type="InterPro" id="IPR016024">
    <property type="entry name" value="ARM-type_fold"/>
</dbReference>
<dbReference type="Gene3D" id="1.25.10.10">
    <property type="entry name" value="Leucine-rich Repeat Variant"/>
    <property type="match status" value="1"/>
</dbReference>
<keyword evidence="4" id="KW-1185">Reference proteome</keyword>
<evidence type="ECO:0000313" key="4">
    <source>
        <dbReference type="Proteomes" id="UP001054902"/>
    </source>
</evidence>
<comment type="caution">
    <text evidence="3">The sequence shown here is derived from an EMBL/GenBank/DDBJ whole genome shotgun (WGS) entry which is preliminary data.</text>
</comment>
<protein>
    <recommendedName>
        <fullName evidence="2">RNA polymerase II assembly factor Rtp1 C-terminal domain-containing protein</fullName>
    </recommendedName>
</protein>
<evidence type="ECO:0000313" key="3">
    <source>
        <dbReference type="EMBL" id="GFH48632.1"/>
    </source>
</evidence>
<evidence type="ECO:0000259" key="2">
    <source>
        <dbReference type="Pfam" id="PF10363"/>
    </source>
</evidence>
<evidence type="ECO:0000256" key="1">
    <source>
        <dbReference type="ARBA" id="ARBA00005724"/>
    </source>
</evidence>
<comment type="similarity">
    <text evidence="1">Belongs to the Tango6 family.</text>
</comment>
<sequence>MSIQKQKEESDILTLELESQSQQIVNCITKCIDLIREISSFQPVDLRKAIDKNEVTGVAKPRSKAENQSDEVYLYKFLEEKGLVKQVENMCKGKEFSSTSEFQDMMGIISKESHPIEADRKMVVYKIFLPLLNAVESSFKELDGILSLCESSGKELAKNRDHHKNRQRKKKPDAPKGLLSLLQYTDIACLLELTITTSVLPLLERFVLVTVKERAQQLPKSLAGRLHRKCLMWGSDTMLHKIRVEGDVDTRQNKAALKIDGAKRELSDVLHVVSKILLMDRFRPMLLPRHITDLFAIIFQYDRLKSLRRGFKLKTPPCLDCNRNEDSLNHIRNVLLRTEEDGLGMVVDHYMMAKSLQSLLLSGRNCSTWLKLRVSNILTSLATSGVDGMKAIIDVFVVAASSLPTQEISMASARLGQTLCTMSNDGNDLTKILGILVSILEFKDVDISAGNGVVDNTVVATVLTTWAVLENSPASSLSKFTKGIVDCVMSKDDKCSSLRTSIRQIYFLLLFPPTNGKCLNYFCLCLLSGVGNVQTPRTKGAPGVFSVLSQLIRVATSKGDQVLASNIVLEAKSTIDLIVFVSLLHCEFSERISAEDILAISILRSVISNPFDMLGLQYFRDGDTMTIKNTSDIISDDMIFEGIKKRSELVLSELIFSKTIDSVNDASIKSANAERIQSKIDSFQSRFFALQLIIYFEVFVPRKSSLLPFVIRSKIHHFKLPSMLILPQLCEKCSPSTLLIGGSSKSGPILGIISLIISSISVTLTKQTNGEETTCTNPDDVITDISFMEFDSVDMPFEENQSTGSNGTSMTIEADMESLSSTCSIALSILVAILELGTKKRSLKDEKILESMLPFLKILSEVPTFSVVNETVSSLQTTLAEMASHAAVLIQARALEGIPTTKRNKNYTISGKLGDIEGQLHSDQVPMRAFAVSELRKISKPLVVKLKKDRSDSSSPLIMEIDDSSPGTDSKHLANKLLELCFHSLEDEESYVYLAGIQTLVCIVDEFPTYFLPILVQALCNASIVLKEDEEHKVMNLSCNQRVKIVEALNFISRRRGPAINRFASMILNMILFGIDRIGNARGIQDYDTATLIQEQTFHHFRKDSQSTEWNENEALQEEKEIRLLNAGPIFQVEEDDLVRSACVTLLADVICSLDPLSASKYTHVIVDFCVNALKLDHSRLVRRACALLSREMYSLSLQECSSMNINKDLPSEMAFTLSFVGSGEEKLYATLLRSLKAEDVDKVQDDQIISSVSGKLRLYDEVVSARCEEAISFRNSLTEDGYIRIATIYLKEQEQHASNPLNRFLASEMKSEPTTRGLLNF</sequence>